<dbReference type="GO" id="GO:0043565">
    <property type="term" value="F:sequence-specific DNA binding"/>
    <property type="evidence" value="ECO:0007669"/>
    <property type="project" value="InterPro"/>
</dbReference>
<evidence type="ECO:0000256" key="3">
    <source>
        <dbReference type="ARBA" id="ARBA00023015"/>
    </source>
</evidence>
<organism evidence="8 9">
    <name type="scientific">Alkalilimnicola ehrlichii (strain ATCC BAA-1101 / DSM 17681 / MLHE-1)</name>
    <dbReference type="NCBI Taxonomy" id="187272"/>
    <lineage>
        <taxon>Bacteria</taxon>
        <taxon>Pseudomonadati</taxon>
        <taxon>Pseudomonadota</taxon>
        <taxon>Gammaproteobacteria</taxon>
        <taxon>Chromatiales</taxon>
        <taxon>Ectothiorhodospiraceae</taxon>
        <taxon>Alkalilimnicola</taxon>
    </lineage>
</organism>
<dbReference type="InterPro" id="IPR025943">
    <property type="entry name" value="Sigma_54_int_dom_ATP-bd_2"/>
</dbReference>
<protein>
    <submittedName>
        <fullName evidence="8">GAF modulated sigma54 specific transcriptional regulator, Fis family</fullName>
    </submittedName>
</protein>
<evidence type="ECO:0000256" key="1">
    <source>
        <dbReference type="ARBA" id="ARBA00022741"/>
    </source>
</evidence>
<dbReference type="CDD" id="cd00130">
    <property type="entry name" value="PAS"/>
    <property type="match status" value="1"/>
</dbReference>
<feature type="region of interest" description="Disordered" evidence="6">
    <location>
        <begin position="1"/>
        <end position="25"/>
    </location>
</feature>
<dbReference type="InterPro" id="IPR058031">
    <property type="entry name" value="AAA_lid_NorR"/>
</dbReference>
<dbReference type="Pfam" id="PF00158">
    <property type="entry name" value="Sigma54_activat"/>
    <property type="match status" value="1"/>
</dbReference>
<name>Q0A511_ALKEH</name>
<dbReference type="SUPFAM" id="SSF55781">
    <property type="entry name" value="GAF domain-like"/>
    <property type="match status" value="1"/>
</dbReference>
<dbReference type="Proteomes" id="UP000001962">
    <property type="component" value="Chromosome"/>
</dbReference>
<dbReference type="Pfam" id="PF25601">
    <property type="entry name" value="AAA_lid_14"/>
    <property type="match status" value="1"/>
</dbReference>
<dbReference type="Gene3D" id="3.40.50.300">
    <property type="entry name" value="P-loop containing nucleotide triphosphate hydrolases"/>
    <property type="match status" value="1"/>
</dbReference>
<dbReference type="PRINTS" id="PR01590">
    <property type="entry name" value="HTHFIS"/>
</dbReference>
<keyword evidence="1" id="KW-0547">Nucleotide-binding</keyword>
<dbReference type="eggNOG" id="COG3284">
    <property type="taxonomic scope" value="Bacteria"/>
</dbReference>
<feature type="domain" description="Sigma-54 factor interaction" evidence="7">
    <location>
        <begin position="349"/>
        <end position="574"/>
    </location>
</feature>
<keyword evidence="2" id="KW-0067">ATP-binding</keyword>
<dbReference type="SUPFAM" id="SSF46689">
    <property type="entry name" value="Homeodomain-like"/>
    <property type="match status" value="1"/>
</dbReference>
<dbReference type="CDD" id="cd00009">
    <property type="entry name" value="AAA"/>
    <property type="match status" value="1"/>
</dbReference>
<dbReference type="Gene3D" id="1.10.8.60">
    <property type="match status" value="1"/>
</dbReference>
<dbReference type="InterPro" id="IPR003593">
    <property type="entry name" value="AAA+_ATPase"/>
</dbReference>
<dbReference type="InterPro" id="IPR025662">
    <property type="entry name" value="Sigma_54_int_dom_ATP-bd_1"/>
</dbReference>
<evidence type="ECO:0000259" key="7">
    <source>
        <dbReference type="PROSITE" id="PS50045"/>
    </source>
</evidence>
<dbReference type="GO" id="GO:0006355">
    <property type="term" value="P:regulation of DNA-templated transcription"/>
    <property type="evidence" value="ECO:0007669"/>
    <property type="project" value="InterPro"/>
</dbReference>
<keyword evidence="3" id="KW-0805">Transcription regulation</keyword>
<dbReference type="PANTHER" id="PTHR32071">
    <property type="entry name" value="TRANSCRIPTIONAL REGULATORY PROTEIN"/>
    <property type="match status" value="1"/>
</dbReference>
<dbReference type="InterPro" id="IPR000014">
    <property type="entry name" value="PAS"/>
</dbReference>
<evidence type="ECO:0000313" key="9">
    <source>
        <dbReference type="Proteomes" id="UP000001962"/>
    </source>
</evidence>
<evidence type="ECO:0000256" key="2">
    <source>
        <dbReference type="ARBA" id="ARBA00022840"/>
    </source>
</evidence>
<dbReference type="HOGENOM" id="CLU_000445_8_12_6"/>
<feature type="region of interest" description="Disordered" evidence="6">
    <location>
        <begin position="316"/>
        <end position="337"/>
    </location>
</feature>
<dbReference type="EMBL" id="CP000453">
    <property type="protein sequence ID" value="ABI58076.1"/>
    <property type="molecule type" value="Genomic_DNA"/>
</dbReference>
<dbReference type="RefSeq" id="WP_011630469.1">
    <property type="nucleotide sequence ID" value="NC_008340.1"/>
</dbReference>
<dbReference type="AlphaFoldDB" id="Q0A511"/>
<evidence type="ECO:0000313" key="8">
    <source>
        <dbReference type="EMBL" id="ABI58076.1"/>
    </source>
</evidence>
<keyword evidence="4" id="KW-0238">DNA-binding</keyword>
<dbReference type="InterPro" id="IPR002078">
    <property type="entry name" value="Sigma_54_int"/>
</dbReference>
<dbReference type="InterPro" id="IPR002197">
    <property type="entry name" value="HTH_Fis"/>
</dbReference>
<dbReference type="SUPFAM" id="SSF52540">
    <property type="entry name" value="P-loop containing nucleoside triphosphate hydrolases"/>
    <property type="match status" value="1"/>
</dbReference>
<keyword evidence="9" id="KW-1185">Reference proteome</keyword>
<accession>Q0A511</accession>
<dbReference type="KEGG" id="aeh:Mlg_2736"/>
<dbReference type="PROSITE" id="PS50045">
    <property type="entry name" value="SIGMA54_INTERACT_4"/>
    <property type="match status" value="1"/>
</dbReference>
<keyword evidence="5" id="KW-0804">Transcription</keyword>
<dbReference type="InterPro" id="IPR029016">
    <property type="entry name" value="GAF-like_dom_sf"/>
</dbReference>
<dbReference type="Gene3D" id="1.10.10.60">
    <property type="entry name" value="Homeodomain-like"/>
    <property type="match status" value="1"/>
</dbReference>
<evidence type="ECO:0000256" key="4">
    <source>
        <dbReference type="ARBA" id="ARBA00023125"/>
    </source>
</evidence>
<dbReference type="PANTHER" id="PTHR32071:SF77">
    <property type="entry name" value="TRANSCRIPTIONAL REGULATORY PROTEIN"/>
    <property type="match status" value="1"/>
</dbReference>
<dbReference type="FunFam" id="3.40.50.300:FF:000006">
    <property type="entry name" value="DNA-binding transcriptional regulator NtrC"/>
    <property type="match status" value="1"/>
</dbReference>
<dbReference type="InterPro" id="IPR027417">
    <property type="entry name" value="P-loop_NTPase"/>
</dbReference>
<gene>
    <name evidence="8" type="ordered locus">Mlg_2736</name>
</gene>
<reference evidence="9" key="1">
    <citation type="submission" date="2006-08" db="EMBL/GenBank/DDBJ databases">
        <title>Complete sequence of Alkalilimnicola ehrilichei MLHE-1.</title>
        <authorList>
            <person name="Copeland A."/>
            <person name="Lucas S."/>
            <person name="Lapidus A."/>
            <person name="Barry K."/>
            <person name="Detter J.C."/>
            <person name="Glavina del Rio T."/>
            <person name="Hammon N."/>
            <person name="Israni S."/>
            <person name="Dalin E."/>
            <person name="Tice H."/>
            <person name="Pitluck S."/>
            <person name="Sims D."/>
            <person name="Brettin T."/>
            <person name="Bruce D."/>
            <person name="Han C."/>
            <person name="Tapia R."/>
            <person name="Gilna P."/>
            <person name="Schmutz J."/>
            <person name="Larimer F."/>
            <person name="Land M."/>
            <person name="Hauser L."/>
            <person name="Kyrpides N."/>
            <person name="Mikhailova N."/>
            <person name="Oremland R.S."/>
            <person name="Hoeft S.E."/>
            <person name="Switzer-Blum J."/>
            <person name="Kulp T."/>
            <person name="King G."/>
            <person name="Tabita R."/>
            <person name="Witte B."/>
            <person name="Santini J.M."/>
            <person name="Basu P."/>
            <person name="Hollibaugh J.T."/>
            <person name="Xie G."/>
            <person name="Stolz J.F."/>
            <person name="Richardson P."/>
        </authorList>
    </citation>
    <scope>NUCLEOTIDE SEQUENCE [LARGE SCALE GENOMIC DNA]</scope>
    <source>
        <strain evidence="9">ATCC BAA-1101 / DSM 17681 / MLHE-1</strain>
    </source>
</reference>
<dbReference type="OrthoDB" id="9804019at2"/>
<dbReference type="InterPro" id="IPR009057">
    <property type="entry name" value="Homeodomain-like_sf"/>
</dbReference>
<dbReference type="SMART" id="SM00382">
    <property type="entry name" value="AAA"/>
    <property type="match status" value="1"/>
</dbReference>
<sequence length="662" mass="72521">MSSIIAPISLGRASEGGYPSPLPGDKAQRLISKSWQRCQAYGLDPRKKPKDANVLEGPQVKEERERHGELLKVANAEMHSLYQQVSGSGWSLLLTDNRGVILDYVGDPNLRREFRSAGLWLGADWSERHEGTNGIGTALTESRPVAVLRDQHYKACHHALSCCGAPILDANGQVMAVLDASTVNGNQTPETQSHTLALVTLSAQFISKWRFLEEFSDAIIIRFHSRCEYVGLINDGVLAVSRDGTIVGADHNACVFLGLPDRHRLIGWPIDQVLDIRPEILVERAERPYLPYWVLTTAQGTQLHARIQLGHTAAGRRAAEQPARPVPVQSRSASQPRDHRATLCTLEALKGNDPRMARNVNRAYRIIDKDIPILLNGETGTGKELFARAVHTASSRRDGPFVAVNCASIPEPLIESELFGYKGGAFTGADRNGRKGKILQAHGGTLFLDEIGDMPLELQARLLRVLEEREIVPIGGDKPQAVDVYLVSATHHNLPELVAEGRFREDLYYRLNGLTLTLPPLRDRADCQDVIRCILRLESDGRVDIDQAALAVLRNHPWPGNIRQLRNVLRTAVALSDGETLTVEDLPDDVLDAAETAGDDQVIEGTCTGGGDPLANAERRALQAALEQHGGNVSRTAESLGVSRNTLYRKMRRHGLGGARGG</sequence>
<evidence type="ECO:0000256" key="6">
    <source>
        <dbReference type="SAM" id="MobiDB-lite"/>
    </source>
</evidence>
<dbReference type="InterPro" id="IPR025944">
    <property type="entry name" value="Sigma_54_int_dom_CS"/>
</dbReference>
<evidence type="ECO:0000256" key="5">
    <source>
        <dbReference type="ARBA" id="ARBA00023163"/>
    </source>
</evidence>
<dbReference type="PROSITE" id="PS00675">
    <property type="entry name" value="SIGMA54_INTERACT_1"/>
    <property type="match status" value="1"/>
</dbReference>
<proteinExistence type="predicted"/>
<dbReference type="PROSITE" id="PS00676">
    <property type="entry name" value="SIGMA54_INTERACT_2"/>
    <property type="match status" value="1"/>
</dbReference>
<dbReference type="Gene3D" id="3.30.450.40">
    <property type="match status" value="1"/>
</dbReference>
<dbReference type="PROSITE" id="PS00688">
    <property type="entry name" value="SIGMA54_INTERACT_3"/>
    <property type="match status" value="1"/>
</dbReference>
<dbReference type="Pfam" id="PF02954">
    <property type="entry name" value="HTH_8"/>
    <property type="match status" value="1"/>
</dbReference>
<dbReference type="GO" id="GO:0005524">
    <property type="term" value="F:ATP binding"/>
    <property type="evidence" value="ECO:0007669"/>
    <property type="project" value="UniProtKB-KW"/>
</dbReference>